<evidence type="ECO:0008006" key="4">
    <source>
        <dbReference type="Google" id="ProtNLM"/>
    </source>
</evidence>
<organism evidence="2 3">
    <name type="scientific">Streptomyces zhaozhouensis</name>
    <dbReference type="NCBI Taxonomy" id="1300267"/>
    <lineage>
        <taxon>Bacteria</taxon>
        <taxon>Bacillati</taxon>
        <taxon>Actinomycetota</taxon>
        <taxon>Actinomycetes</taxon>
        <taxon>Kitasatosporales</taxon>
        <taxon>Streptomycetaceae</taxon>
        <taxon>Streptomyces</taxon>
    </lineage>
</organism>
<reference evidence="2 3" key="1">
    <citation type="submission" date="2017-09" db="EMBL/GenBank/DDBJ databases">
        <authorList>
            <person name="Ehlers B."/>
            <person name="Leendertz F.H."/>
        </authorList>
    </citation>
    <scope>NUCLEOTIDE SEQUENCE [LARGE SCALE GENOMIC DNA]</scope>
    <source>
        <strain evidence="2 3">CGMCC 4.7095</strain>
    </source>
</reference>
<name>A0A286DHR7_9ACTN</name>
<protein>
    <recommendedName>
        <fullName evidence="4">DUF4259 domain-containing protein</fullName>
    </recommendedName>
</protein>
<gene>
    <name evidence="2" type="ORF">SAMN06297387_10179</name>
</gene>
<dbReference type="InterPro" id="IPR025355">
    <property type="entry name" value="DUF4259"/>
</dbReference>
<keyword evidence="3" id="KW-1185">Reference proteome</keyword>
<sequence>MRSGDSETTGDDMGTWDVGPFDNDTAADFRGAWDDAPAGERAEKVRTALVTTVESGDYLDADEACEAVAAAALIAELLPEGAVLPGEERPYPPRESLPDLIGLRALAVRALDRVVAEGSELRELWDESGGEEWLAGIAALRTALAAAR</sequence>
<dbReference type="AlphaFoldDB" id="A0A286DHR7"/>
<accession>A0A286DHR7</accession>
<dbReference type="Pfam" id="PF14078">
    <property type="entry name" value="DUF4259"/>
    <property type="match status" value="1"/>
</dbReference>
<dbReference type="EMBL" id="OCNE01000001">
    <property type="protein sequence ID" value="SOD58297.1"/>
    <property type="molecule type" value="Genomic_DNA"/>
</dbReference>
<dbReference type="Proteomes" id="UP000219072">
    <property type="component" value="Unassembled WGS sequence"/>
</dbReference>
<evidence type="ECO:0000313" key="2">
    <source>
        <dbReference type="EMBL" id="SOD58297.1"/>
    </source>
</evidence>
<evidence type="ECO:0000256" key="1">
    <source>
        <dbReference type="SAM" id="MobiDB-lite"/>
    </source>
</evidence>
<evidence type="ECO:0000313" key="3">
    <source>
        <dbReference type="Proteomes" id="UP000219072"/>
    </source>
</evidence>
<feature type="region of interest" description="Disordered" evidence="1">
    <location>
        <begin position="1"/>
        <end position="21"/>
    </location>
</feature>
<proteinExistence type="predicted"/>